<keyword evidence="1" id="KW-0479">Metal-binding</keyword>
<sequence length="682" mass="79157">MNKEITAEDFCFVCKDGGDLVICDYGDCLKAYHSRCLENNPVFTKTESYFKCGCHLCHYCKKSSNLKCLSCPKSLCWKCFRKHGDIAVVKELMGFCKHCLKLALMIEENTNVDSDGRTIDFNDTETYEFLFKDYWEIVKDSEKISLTELRHAAASLKNSSHLNLEFDSEKNETELSNAMDGENQAEISPSHTSRVKSKNGYQKRQLERKYINGWGSEQLITFLTSIGEDCNEPIAQIDVSDIIRKYIRKNKLCNPIKKKKVKCDENLISLFNKKSIKLNNINALLDSHYSDNFGDDFFFGSEEENEWVDKKKRRIDQTKITKPKNDSEVPKSCYASVVAENIKLLYLRKSLLLELLKNSEEFENKVVGCFVRVKSNPNDLFYSRDKPYQLGQITGIRKTEDVKDTVLRFTNLVNKDINISMLSDVDFEEEECEDLRQLIKNGHVKRPMFRDFEAKSVLLHGDITRHRIKREITTLKRQIERASEKGWQKELFELIDRRELLCTDAEQERLLKEIPRVIPHIDIITEINTSSPLLTKKRYEEDEVNINANTVRGQLADNGPIFSQTEDKNKTIGTEEICGTSQIVELDNDSHRERQPKQIEVINLDDDDDDVDSILKNTKNRFEKSWNYLDPQDQVQGPFHLESLRKWQDGGFFIEGFKVWKNGHSRDKAVLLIDLLRETEDA</sequence>
<accession>A0A0K9NKG7</accession>
<name>A0A0K9NKG7_ZOSMR</name>
<feature type="region of interest" description="Disordered" evidence="5">
    <location>
        <begin position="180"/>
        <end position="199"/>
    </location>
</feature>
<dbReference type="Pfam" id="PF25980">
    <property type="entry name" value="NERD_plant"/>
    <property type="match status" value="1"/>
</dbReference>
<dbReference type="GO" id="GO:0008270">
    <property type="term" value="F:zinc ion binding"/>
    <property type="evidence" value="ECO:0007669"/>
    <property type="project" value="UniProtKB-KW"/>
</dbReference>
<feature type="domain" description="DM2" evidence="9">
    <location>
        <begin position="208"/>
        <end position="291"/>
    </location>
</feature>
<dbReference type="AlphaFoldDB" id="A0A0K9NKG7"/>
<dbReference type="OMA" id="FLYEREM"/>
<keyword evidence="3" id="KW-0862">Zinc</keyword>
<dbReference type="InterPro" id="IPR019787">
    <property type="entry name" value="Znf_PHD-finger"/>
</dbReference>
<dbReference type="SUPFAM" id="SSF159042">
    <property type="entry name" value="Plus3-like"/>
    <property type="match status" value="1"/>
</dbReference>
<evidence type="ECO:0000256" key="5">
    <source>
        <dbReference type="SAM" id="MobiDB-lite"/>
    </source>
</evidence>
<dbReference type="PROSITE" id="PS50016">
    <property type="entry name" value="ZF_PHD_2"/>
    <property type="match status" value="1"/>
</dbReference>
<dbReference type="GO" id="GO:0003677">
    <property type="term" value="F:DNA binding"/>
    <property type="evidence" value="ECO:0007669"/>
    <property type="project" value="InterPro"/>
</dbReference>
<dbReference type="InterPro" id="IPR058668">
    <property type="entry name" value="NERD_dom"/>
</dbReference>
<dbReference type="InterPro" id="IPR003169">
    <property type="entry name" value="GYF"/>
</dbReference>
<dbReference type="EMBL" id="LFYR01002091">
    <property type="protein sequence ID" value="KMZ57261.1"/>
    <property type="molecule type" value="Genomic_DNA"/>
</dbReference>
<feature type="domain" description="Plus3" evidence="8">
    <location>
        <begin position="336"/>
        <end position="464"/>
    </location>
</feature>
<reference evidence="11" key="1">
    <citation type="journal article" date="2016" name="Nature">
        <title>The genome of the seagrass Zostera marina reveals angiosperm adaptation to the sea.</title>
        <authorList>
            <person name="Olsen J.L."/>
            <person name="Rouze P."/>
            <person name="Verhelst B."/>
            <person name="Lin Y.-C."/>
            <person name="Bayer T."/>
            <person name="Collen J."/>
            <person name="Dattolo E."/>
            <person name="De Paoli E."/>
            <person name="Dittami S."/>
            <person name="Maumus F."/>
            <person name="Michel G."/>
            <person name="Kersting A."/>
            <person name="Lauritano C."/>
            <person name="Lohaus R."/>
            <person name="Toepel M."/>
            <person name="Tonon T."/>
            <person name="Vanneste K."/>
            <person name="Amirebrahimi M."/>
            <person name="Brakel J."/>
            <person name="Bostroem C."/>
            <person name="Chovatia M."/>
            <person name="Grimwood J."/>
            <person name="Jenkins J.W."/>
            <person name="Jueterbock A."/>
            <person name="Mraz A."/>
            <person name="Stam W.T."/>
            <person name="Tice H."/>
            <person name="Bornberg-Bauer E."/>
            <person name="Green P.J."/>
            <person name="Pearson G.A."/>
            <person name="Procaccini G."/>
            <person name="Duarte C.M."/>
            <person name="Schmutz J."/>
            <person name="Reusch T.B.H."/>
            <person name="Van de Peer Y."/>
        </authorList>
    </citation>
    <scope>NUCLEOTIDE SEQUENCE [LARGE SCALE GENOMIC DNA]</scope>
    <source>
        <strain evidence="11">cv. Finnish</strain>
    </source>
</reference>
<dbReference type="InterPro" id="IPR035445">
    <property type="entry name" value="GYF-like_dom_sf"/>
</dbReference>
<evidence type="ECO:0000259" key="8">
    <source>
        <dbReference type="PROSITE" id="PS51360"/>
    </source>
</evidence>
<feature type="domain" description="GYF" evidence="7">
    <location>
        <begin position="623"/>
        <end position="677"/>
    </location>
</feature>
<dbReference type="Pfam" id="PF02201">
    <property type="entry name" value="SWIB"/>
    <property type="match status" value="1"/>
</dbReference>
<dbReference type="PANTHER" id="PTHR46851">
    <property type="entry name" value="OS01G0884500 PROTEIN"/>
    <property type="match status" value="1"/>
</dbReference>
<dbReference type="Gene3D" id="3.30.40.10">
    <property type="entry name" value="Zinc/RING finger domain, C3HC4 (zinc finger)"/>
    <property type="match status" value="1"/>
</dbReference>
<evidence type="ECO:0000256" key="3">
    <source>
        <dbReference type="ARBA" id="ARBA00022833"/>
    </source>
</evidence>
<dbReference type="SUPFAM" id="SSF55277">
    <property type="entry name" value="GYF domain"/>
    <property type="match status" value="1"/>
</dbReference>
<protein>
    <submittedName>
        <fullName evidence="10">Uncharacterized protein</fullName>
    </submittedName>
</protein>
<dbReference type="SMART" id="SM00444">
    <property type="entry name" value="GYF"/>
    <property type="match status" value="1"/>
</dbReference>
<organism evidence="10 11">
    <name type="scientific">Zostera marina</name>
    <name type="common">Eelgrass</name>
    <dbReference type="NCBI Taxonomy" id="29655"/>
    <lineage>
        <taxon>Eukaryota</taxon>
        <taxon>Viridiplantae</taxon>
        <taxon>Streptophyta</taxon>
        <taxon>Embryophyta</taxon>
        <taxon>Tracheophyta</taxon>
        <taxon>Spermatophyta</taxon>
        <taxon>Magnoliopsida</taxon>
        <taxon>Liliopsida</taxon>
        <taxon>Zosteraceae</taxon>
        <taxon>Zostera</taxon>
    </lineage>
</organism>
<dbReference type="Gene3D" id="3.90.70.200">
    <property type="entry name" value="Plus-3 domain"/>
    <property type="match status" value="1"/>
</dbReference>
<gene>
    <name evidence="10" type="ORF">ZOSMA_87G00030</name>
</gene>
<feature type="domain" description="PHD-type" evidence="6">
    <location>
        <begin position="8"/>
        <end position="63"/>
    </location>
</feature>
<dbReference type="Pfam" id="PF02213">
    <property type="entry name" value="GYF"/>
    <property type="match status" value="1"/>
</dbReference>
<dbReference type="PROSITE" id="PS50829">
    <property type="entry name" value="GYF"/>
    <property type="match status" value="1"/>
</dbReference>
<evidence type="ECO:0000259" key="6">
    <source>
        <dbReference type="PROSITE" id="PS50016"/>
    </source>
</evidence>
<evidence type="ECO:0000259" key="7">
    <source>
        <dbReference type="PROSITE" id="PS50829"/>
    </source>
</evidence>
<dbReference type="SUPFAM" id="SSF47592">
    <property type="entry name" value="SWIB/MDM2 domain"/>
    <property type="match status" value="1"/>
</dbReference>
<dbReference type="InterPro" id="IPR003121">
    <property type="entry name" value="SWIB_MDM2_domain"/>
</dbReference>
<dbReference type="SUPFAM" id="SSF57903">
    <property type="entry name" value="FYVE/PHD zinc finger"/>
    <property type="match status" value="1"/>
</dbReference>
<keyword evidence="2 4" id="KW-0863">Zinc-finger</keyword>
<proteinExistence type="predicted"/>
<dbReference type="STRING" id="29655.A0A0K9NKG7"/>
<dbReference type="OrthoDB" id="1870062at2759"/>
<evidence type="ECO:0000259" key="9">
    <source>
        <dbReference type="PROSITE" id="PS51925"/>
    </source>
</evidence>
<dbReference type="SMART" id="SM00719">
    <property type="entry name" value="Plus3"/>
    <property type="match status" value="1"/>
</dbReference>
<dbReference type="CDD" id="cd10567">
    <property type="entry name" value="SWIB-MDM2_like"/>
    <property type="match status" value="1"/>
</dbReference>
<dbReference type="Proteomes" id="UP000036987">
    <property type="component" value="Unassembled WGS sequence"/>
</dbReference>
<dbReference type="InterPro" id="IPR045894">
    <property type="entry name" value="At5g08430-like"/>
</dbReference>
<dbReference type="Pfam" id="PF03126">
    <property type="entry name" value="Plus-3"/>
    <property type="match status" value="1"/>
</dbReference>
<keyword evidence="11" id="KW-1185">Reference proteome</keyword>
<dbReference type="Gene3D" id="3.30.1490.40">
    <property type="match status" value="1"/>
</dbReference>
<evidence type="ECO:0000313" key="11">
    <source>
        <dbReference type="Proteomes" id="UP000036987"/>
    </source>
</evidence>
<dbReference type="PANTHER" id="PTHR46851:SF11">
    <property type="entry name" value="GYF DOMAIN-CONTAINING PROTEIN"/>
    <property type="match status" value="1"/>
</dbReference>
<evidence type="ECO:0000256" key="1">
    <source>
        <dbReference type="ARBA" id="ARBA00022723"/>
    </source>
</evidence>
<dbReference type="InterPro" id="IPR036128">
    <property type="entry name" value="Plus3-like_sf"/>
</dbReference>
<evidence type="ECO:0000256" key="2">
    <source>
        <dbReference type="ARBA" id="ARBA00022771"/>
    </source>
</evidence>
<dbReference type="InterPro" id="IPR013083">
    <property type="entry name" value="Znf_RING/FYVE/PHD"/>
</dbReference>
<dbReference type="PROSITE" id="PS51925">
    <property type="entry name" value="SWIB_MDM2"/>
    <property type="match status" value="1"/>
</dbReference>
<dbReference type="InterPro" id="IPR036885">
    <property type="entry name" value="SWIB_MDM2_dom_sf"/>
</dbReference>
<evidence type="ECO:0000256" key="4">
    <source>
        <dbReference type="PROSITE-ProRule" id="PRU00146"/>
    </source>
</evidence>
<dbReference type="Gene3D" id="1.10.245.10">
    <property type="entry name" value="SWIB/MDM2 domain"/>
    <property type="match status" value="1"/>
</dbReference>
<dbReference type="InterPro" id="IPR004343">
    <property type="entry name" value="Plus-3_dom"/>
</dbReference>
<comment type="caution">
    <text evidence="10">The sequence shown here is derived from an EMBL/GenBank/DDBJ whole genome shotgun (WGS) entry which is preliminary data.</text>
</comment>
<evidence type="ECO:0000313" key="10">
    <source>
        <dbReference type="EMBL" id="KMZ57261.1"/>
    </source>
</evidence>
<dbReference type="InterPro" id="IPR011011">
    <property type="entry name" value="Znf_FYVE_PHD"/>
</dbReference>
<dbReference type="PROSITE" id="PS51360">
    <property type="entry name" value="PLUS3"/>
    <property type="match status" value="1"/>
</dbReference>